<comment type="caution">
    <text evidence="1">The sequence shown here is derived from an EMBL/GenBank/DDBJ whole genome shotgun (WGS) entry which is preliminary data.</text>
</comment>
<proteinExistence type="predicted"/>
<dbReference type="Proteomes" id="UP000288227">
    <property type="component" value="Unassembled WGS sequence"/>
</dbReference>
<keyword evidence="2" id="KW-1185">Reference proteome</keyword>
<sequence length="525" mass="61084">MKTVFTILLLLPTFIQLRAQVEQPQRFEIIQKYLDEEFTVISLEREGLALFRGTNQYKDRMRSWQVMLLDTTLNIKVDTLVNIEREYNIIGFEYTTGILSLLFQSGEFIKDKIALCDIELKDSNINIYNIKTEVELKLSFFSRLQQSILFAGYINNEPAIVMYDLVKGKAQMVPGFLQRNTELLDMRVNLNATFNVVMVEKMSGENKRIIFRTYDAHATLLLEDIIESEASYTIFNAISSNLYRDDLLLIGTWGTRSSDRALGFYTTLVNPFEEQKTKLVQFGSLQHYLDYLKPRRADKIKTKTKAAILEGKLFEYTNNSLPYKIVEHQNGFIVLAETYATGTNNSDFYNNRNYTQPWNSPYYYYNPYYPRFGSSRPYQSLSYGQNVAQEDIEIKTYSSSLLFINAKGIIENDFSAKLEDFKISGIKQISDVAYFNDSAIVVYRKKHDILFHKVDLLDSKSKNGNVKIKLNDDFDDLRTDDDQDAGIKCWYNNVFYTWGYHSIKNTNIKGNKTREVFYINKVVVH</sequence>
<name>A0A401UEN3_9BACT</name>
<dbReference type="AlphaFoldDB" id="A0A401UEN3"/>
<dbReference type="OrthoDB" id="1059469at2"/>
<dbReference type="EMBL" id="BHXQ01000007">
    <property type="protein sequence ID" value="GCC53371.1"/>
    <property type="molecule type" value="Genomic_DNA"/>
</dbReference>
<evidence type="ECO:0000313" key="1">
    <source>
        <dbReference type="EMBL" id="GCC53371.1"/>
    </source>
</evidence>
<gene>
    <name evidence="1" type="ORF">SanaruYs_36140</name>
</gene>
<organism evidence="1 2">
    <name type="scientific">Chryseotalea sanaruensis</name>
    <dbReference type="NCBI Taxonomy" id="2482724"/>
    <lineage>
        <taxon>Bacteria</taxon>
        <taxon>Pseudomonadati</taxon>
        <taxon>Bacteroidota</taxon>
        <taxon>Cytophagia</taxon>
        <taxon>Cytophagales</taxon>
        <taxon>Chryseotaleaceae</taxon>
        <taxon>Chryseotalea</taxon>
    </lineage>
</organism>
<evidence type="ECO:0000313" key="2">
    <source>
        <dbReference type="Proteomes" id="UP000288227"/>
    </source>
</evidence>
<protein>
    <submittedName>
        <fullName evidence="1">Uncharacterized protein</fullName>
    </submittedName>
</protein>
<dbReference type="RefSeq" id="WP_127124018.1">
    <property type="nucleotide sequence ID" value="NZ_BHXQ01000007.1"/>
</dbReference>
<accession>A0A401UEN3</accession>
<reference evidence="1 2" key="1">
    <citation type="submission" date="2018-11" db="EMBL/GenBank/DDBJ databases">
        <title>Chryseotalea sanarue gen. nov., sp., nov., a member of the family Cytophagaceae, isolated from a brackish lake in Hamamatsu Japan.</title>
        <authorList>
            <person name="Maejima Y."/>
            <person name="Iino T."/>
            <person name="Muraguchi Y."/>
            <person name="Fukuda K."/>
            <person name="Ohkuma M."/>
            <person name="Moriuchi R."/>
            <person name="Dohra H."/>
            <person name="Kimbara K."/>
            <person name="Shintani M."/>
        </authorList>
    </citation>
    <scope>NUCLEOTIDE SEQUENCE [LARGE SCALE GENOMIC DNA]</scope>
    <source>
        <strain evidence="1 2">Ys</strain>
    </source>
</reference>